<dbReference type="STRING" id="545696.HOLDEFILI_01125"/>
<dbReference type="HOGENOM" id="CLU_2382194_0_0_9"/>
<protein>
    <submittedName>
        <fullName evidence="1">Uncharacterized protein</fullName>
    </submittedName>
</protein>
<name>B9Y5P3_9FIRM</name>
<organism evidence="1 2">
    <name type="scientific">Holdemania filiformis DSM 12042</name>
    <dbReference type="NCBI Taxonomy" id="545696"/>
    <lineage>
        <taxon>Bacteria</taxon>
        <taxon>Bacillati</taxon>
        <taxon>Bacillota</taxon>
        <taxon>Erysipelotrichia</taxon>
        <taxon>Erysipelotrichales</taxon>
        <taxon>Erysipelotrichaceae</taxon>
        <taxon>Holdemania</taxon>
    </lineage>
</organism>
<comment type="caution">
    <text evidence="1">The sequence shown here is derived from an EMBL/GenBank/DDBJ whole genome shotgun (WGS) entry which is preliminary data.</text>
</comment>
<reference evidence="1 2" key="1">
    <citation type="submission" date="2008-12" db="EMBL/GenBank/DDBJ databases">
        <authorList>
            <person name="Fulton L."/>
            <person name="Clifton S."/>
            <person name="Fulton B."/>
            <person name="Xu J."/>
            <person name="Minx P."/>
            <person name="Pepin K.H."/>
            <person name="Johnson M."/>
            <person name="Bhonagiri V."/>
            <person name="Nash W.E."/>
            <person name="Mardis E.R."/>
            <person name="Wilson R.K."/>
        </authorList>
    </citation>
    <scope>NUCLEOTIDE SEQUENCE [LARGE SCALE GENOMIC DNA]</scope>
    <source>
        <strain evidence="1 2">DSM 12042</strain>
    </source>
</reference>
<dbReference type="AlphaFoldDB" id="B9Y5P3"/>
<evidence type="ECO:0000313" key="1">
    <source>
        <dbReference type="EMBL" id="EEF68701.1"/>
    </source>
</evidence>
<evidence type="ECO:0000313" key="2">
    <source>
        <dbReference type="Proteomes" id="UP000005950"/>
    </source>
</evidence>
<proteinExistence type="predicted"/>
<sequence length="94" mass="11186">MERQVIKVEVFGINSAIEHILIFLKNEVQAAELTDLRKSDYREPLLAVLIECPLGLYRLETWREVFRWLNWTLEFSDYDELKAALENARMKQKS</sequence>
<reference evidence="1 2" key="2">
    <citation type="submission" date="2009-02" db="EMBL/GenBank/DDBJ databases">
        <title>Draft genome sequence of Holdemania filiformis DSM 12042.</title>
        <authorList>
            <person name="Sudarsanam P."/>
            <person name="Ley R."/>
            <person name="Guruge J."/>
            <person name="Turnbaugh P.J."/>
            <person name="Mahowald M."/>
            <person name="Liep D."/>
            <person name="Gordon J."/>
        </authorList>
    </citation>
    <scope>NUCLEOTIDE SEQUENCE [LARGE SCALE GENOMIC DNA]</scope>
    <source>
        <strain evidence="1 2">DSM 12042</strain>
    </source>
</reference>
<dbReference type="EMBL" id="ACCF01000064">
    <property type="protein sequence ID" value="EEF68701.1"/>
    <property type="molecule type" value="Genomic_DNA"/>
</dbReference>
<dbReference type="Proteomes" id="UP000005950">
    <property type="component" value="Unassembled WGS sequence"/>
</dbReference>
<accession>B9Y5P3</accession>
<gene>
    <name evidence="1" type="ORF">HOLDEFILI_01125</name>
</gene>